<dbReference type="InParanoid" id="A0A804UNC6"/>
<proteinExistence type="predicted"/>
<dbReference type="Proteomes" id="UP000007305">
    <property type="component" value="Unassembled WGS sequence"/>
</dbReference>
<dbReference type="EnsemblPlants" id="Zm00001eb442400_T001">
    <property type="protein sequence ID" value="Zm00001eb442400_P001"/>
    <property type="gene ID" value="Zm00001eb442400"/>
</dbReference>
<organism evidence="1 2">
    <name type="scientific">Zea mays</name>
    <name type="common">Maize</name>
    <dbReference type="NCBI Taxonomy" id="4577"/>
    <lineage>
        <taxon>Eukaryota</taxon>
        <taxon>Viridiplantae</taxon>
        <taxon>Streptophyta</taxon>
        <taxon>Embryophyta</taxon>
        <taxon>Tracheophyta</taxon>
        <taxon>Spermatophyta</taxon>
        <taxon>Magnoliopsida</taxon>
        <taxon>Liliopsida</taxon>
        <taxon>Poales</taxon>
        <taxon>Poaceae</taxon>
        <taxon>PACMAD clade</taxon>
        <taxon>Panicoideae</taxon>
        <taxon>Andropogonodae</taxon>
        <taxon>Andropogoneae</taxon>
        <taxon>Tripsacinae</taxon>
        <taxon>Zea</taxon>
    </lineage>
</organism>
<dbReference type="Gramene" id="Zm00001eb442400_T001">
    <property type="protein sequence ID" value="Zm00001eb442400_P001"/>
    <property type="gene ID" value="Zm00001eb442400"/>
</dbReference>
<sequence>MFHARTSEKPIKRNYNCLGAPNLTTKKHCSVMTRFRWPHASTIGQLISTSANISFVNHRQTAFTNAMAIWRNWVYPMIQLSSDFNFISCNYQLPLASDYMMLLSGRKTSIYRITQTWPLNSAYKTTC</sequence>
<protein>
    <submittedName>
        <fullName evidence="1">Uncharacterized protein</fullName>
    </submittedName>
</protein>
<reference evidence="1" key="1">
    <citation type="submission" date="2021-05" db="UniProtKB">
        <authorList>
            <consortium name="EnsemblPlants"/>
        </authorList>
    </citation>
    <scope>IDENTIFICATION</scope>
    <source>
        <strain evidence="1">cv. B73</strain>
    </source>
</reference>
<dbReference type="AlphaFoldDB" id="A0A804UNC6"/>
<evidence type="ECO:0000313" key="2">
    <source>
        <dbReference type="Proteomes" id="UP000007305"/>
    </source>
</evidence>
<accession>A0A804UNC6</accession>
<name>A0A804UNC6_MAIZE</name>
<evidence type="ECO:0000313" key="1">
    <source>
        <dbReference type="EnsemblPlants" id="Zm00001eb442400_P001"/>
    </source>
</evidence>
<keyword evidence="2" id="KW-1185">Reference proteome</keyword>